<evidence type="ECO:0000313" key="2">
    <source>
        <dbReference type="EMBL" id="CCA77853.1"/>
    </source>
</evidence>
<sequence>MDGRNTVRIPSTVSLDLEKSKHESGGDLSMTNHDLEQKLYDLTLDLQRPASRAYSVGQRSAMTDYSESVVPPGFYAGSSQPSSPTLQTHDLPTTSHQPIVTKPLPKASSGRFSRSARRYLPTREAISEEDMPPESEQDNEYDSERNIPYGALIDYQIALIMDHPTMEKERAVSLDYEVAKLINRLWNIGVGSLSIYTTQGLQDRISHHVDNWSVFRTSTNSNMISLKKTISNALDHYVTTLETALEIVNSSDIKFKPLLVLALADVDPIGSSTELDNFFTPLSQKLERIRTKLPKLDTIAPQIRIKFVPLKDTIRGNDALSKLSEALKGDALERVVSVSPIPEGVEYSEFLEECIMQQASNYGTSLKRKLIITSASRLMLESSALRSLGSSERRGSIPQADQDSYQPPPQVDRASSLRSGRNPRVGTQRNNQVASSRRPTRDFLPKTNATRTNPYVDEEINDDPRPYATKRAPSNRMRAPRGAPDPIPGGSSRSQPSSGGIVSGG</sequence>
<feature type="region of interest" description="Disordered" evidence="1">
    <location>
        <begin position="1"/>
        <end position="33"/>
    </location>
</feature>
<evidence type="ECO:0000313" key="3">
    <source>
        <dbReference type="Proteomes" id="UP000007148"/>
    </source>
</evidence>
<reference evidence="2 3" key="1">
    <citation type="journal article" date="2011" name="PLoS Pathog.">
        <title>Endophytic Life Strategies Decoded by Genome and Transcriptome Analyses of the Mutualistic Root Symbiont Piriformospora indica.</title>
        <authorList>
            <person name="Zuccaro A."/>
            <person name="Lahrmann U."/>
            <person name="Guldener U."/>
            <person name="Langen G."/>
            <person name="Pfiffi S."/>
            <person name="Biedenkopf D."/>
            <person name="Wong P."/>
            <person name="Samans B."/>
            <person name="Grimm C."/>
            <person name="Basiewicz M."/>
            <person name="Murat C."/>
            <person name="Martin F."/>
            <person name="Kogel K.H."/>
        </authorList>
    </citation>
    <scope>NUCLEOTIDE SEQUENCE [LARGE SCALE GENOMIC DNA]</scope>
    <source>
        <strain evidence="2 3">DSM 11827</strain>
    </source>
</reference>
<accession>G4U2T3</accession>
<gene>
    <name evidence="2" type="ORF">PIIN_00500</name>
</gene>
<feature type="region of interest" description="Disordered" evidence="1">
    <location>
        <begin position="74"/>
        <end position="142"/>
    </location>
</feature>
<feature type="compositionally biased region" description="Polar residues" evidence="1">
    <location>
        <begin position="425"/>
        <end position="437"/>
    </location>
</feature>
<name>G4U2T3_SERID</name>
<feature type="compositionally biased region" description="Low complexity" evidence="1">
    <location>
        <begin position="489"/>
        <end position="505"/>
    </location>
</feature>
<proteinExistence type="predicted"/>
<dbReference type="HOGENOM" id="CLU_539809_0_0_1"/>
<organism evidence="2 3">
    <name type="scientific">Serendipita indica (strain DSM 11827)</name>
    <name type="common">Root endophyte fungus</name>
    <name type="synonym">Piriformospora indica</name>
    <dbReference type="NCBI Taxonomy" id="1109443"/>
    <lineage>
        <taxon>Eukaryota</taxon>
        <taxon>Fungi</taxon>
        <taxon>Dikarya</taxon>
        <taxon>Basidiomycota</taxon>
        <taxon>Agaricomycotina</taxon>
        <taxon>Agaricomycetes</taxon>
        <taxon>Sebacinales</taxon>
        <taxon>Serendipitaceae</taxon>
        <taxon>Serendipita</taxon>
    </lineage>
</organism>
<dbReference type="InParanoid" id="G4U2T3"/>
<protein>
    <submittedName>
        <fullName evidence="2">Uncharacterized protein</fullName>
    </submittedName>
</protein>
<feature type="compositionally biased region" description="Basic and acidic residues" evidence="1">
    <location>
        <begin position="16"/>
        <end position="25"/>
    </location>
</feature>
<evidence type="ECO:0000256" key="1">
    <source>
        <dbReference type="SAM" id="MobiDB-lite"/>
    </source>
</evidence>
<comment type="caution">
    <text evidence="2">The sequence shown here is derived from an EMBL/GenBank/DDBJ whole genome shotgun (WGS) entry which is preliminary data.</text>
</comment>
<feature type="region of interest" description="Disordered" evidence="1">
    <location>
        <begin position="387"/>
        <end position="505"/>
    </location>
</feature>
<feature type="compositionally biased region" description="Acidic residues" evidence="1">
    <location>
        <begin position="127"/>
        <end position="141"/>
    </location>
</feature>
<dbReference type="AlphaFoldDB" id="G4U2T3"/>
<keyword evidence="3" id="KW-1185">Reference proteome</keyword>
<dbReference type="Proteomes" id="UP000007148">
    <property type="component" value="Unassembled WGS sequence"/>
</dbReference>
<feature type="compositionally biased region" description="Polar residues" evidence="1">
    <location>
        <begin position="77"/>
        <end position="98"/>
    </location>
</feature>
<dbReference type="EMBL" id="CAFZ01001876">
    <property type="protein sequence ID" value="CCA77853.1"/>
    <property type="molecule type" value="Genomic_DNA"/>
</dbReference>